<reference evidence="4 5" key="1">
    <citation type="submission" date="2022-12" db="EMBL/GenBank/DDBJ databases">
        <title>Draft genome sequence of Paenibacillus sp. dW9.</title>
        <authorList>
            <person name="Choi E.-W."/>
            <person name="Kim D.-U."/>
        </authorList>
    </citation>
    <scope>NUCLEOTIDE SEQUENCE [LARGE SCALE GENOMIC DNA]</scope>
    <source>
        <strain evidence="5">dW9</strain>
    </source>
</reference>
<feature type="domain" description="D-serine dehydratase-like" evidence="3">
    <location>
        <begin position="256"/>
        <end position="347"/>
    </location>
</feature>
<protein>
    <submittedName>
        <fullName evidence="4">Alanine racemase</fullName>
        <ecNumber evidence="4">5.1.1.1</ecNumber>
    </submittedName>
</protein>
<dbReference type="EMBL" id="JAQAGZ010000002">
    <property type="protein sequence ID" value="MCZ8511514.1"/>
    <property type="molecule type" value="Genomic_DNA"/>
</dbReference>
<keyword evidence="2" id="KW-0456">Lyase</keyword>
<dbReference type="InterPro" id="IPR029066">
    <property type="entry name" value="PLP-binding_barrel"/>
</dbReference>
<evidence type="ECO:0000256" key="2">
    <source>
        <dbReference type="ARBA" id="ARBA00023239"/>
    </source>
</evidence>
<dbReference type="GO" id="GO:0008784">
    <property type="term" value="F:alanine racemase activity"/>
    <property type="evidence" value="ECO:0007669"/>
    <property type="project" value="UniProtKB-EC"/>
</dbReference>
<dbReference type="PANTHER" id="PTHR28004:SF2">
    <property type="entry name" value="D-SERINE DEHYDRATASE"/>
    <property type="match status" value="1"/>
</dbReference>
<gene>
    <name evidence="4" type="ORF">O9H85_03505</name>
</gene>
<dbReference type="Pfam" id="PF14031">
    <property type="entry name" value="D-ser_dehydrat"/>
    <property type="match status" value="1"/>
</dbReference>
<organism evidence="4 5">
    <name type="scientific">Paenibacillus gyeongsangnamensis</name>
    <dbReference type="NCBI Taxonomy" id="3388067"/>
    <lineage>
        <taxon>Bacteria</taxon>
        <taxon>Bacillati</taxon>
        <taxon>Bacillota</taxon>
        <taxon>Bacilli</taxon>
        <taxon>Bacillales</taxon>
        <taxon>Paenibacillaceae</taxon>
        <taxon>Paenibacillus</taxon>
    </lineage>
</organism>
<dbReference type="Gene3D" id="2.40.37.20">
    <property type="entry name" value="D-serine dehydratase-like domain"/>
    <property type="match status" value="1"/>
</dbReference>
<keyword evidence="5" id="KW-1185">Reference proteome</keyword>
<keyword evidence="4" id="KW-0413">Isomerase</keyword>
<dbReference type="InterPro" id="IPR026956">
    <property type="entry name" value="D-ser_dehydrat-like_dom"/>
</dbReference>
<evidence type="ECO:0000256" key="1">
    <source>
        <dbReference type="ARBA" id="ARBA00005323"/>
    </source>
</evidence>
<accession>A0ABT4Q3U9</accession>
<comment type="caution">
    <text evidence="4">The sequence shown here is derived from an EMBL/GenBank/DDBJ whole genome shotgun (WGS) entry which is preliminary data.</text>
</comment>
<sequence>MYIHELDTPAVVIDQAKAGENLIKMQSLADRRGVALRPHIKTHKSVYWAKRQIALGAVGITVAKLSEAETMARHGIQNIYIAYPLVGKVKIARLQKLLETSTGYFRFTVDSECAVDALAEAVTVNDRTLDFMIEVDTGMNRCGVISPEAAVKLAEYSRQYSKLNLVGIMTHAGHAHNTTDETVIRDISHRETRSMIETADALKAAGFGISVISAGSTITSEDALQVPGLTEIRSGTYIFNDLRTEELHKCQVSDIAATIIATVVSRPSPDRLVIDAGSKTLTPTRDERYGYGLVPEFPDLRIVRLSEEHGVCEVSPTNSLKVGDRIEILPVHVCVVMNMCRETYLCDGDRVLQSIPVEAHLCNK</sequence>
<dbReference type="Pfam" id="PF01168">
    <property type="entry name" value="Ala_racemase_N"/>
    <property type="match status" value="1"/>
</dbReference>
<evidence type="ECO:0000313" key="4">
    <source>
        <dbReference type="EMBL" id="MCZ8511514.1"/>
    </source>
</evidence>
<dbReference type="SUPFAM" id="SSF51419">
    <property type="entry name" value="PLP-binding barrel"/>
    <property type="match status" value="1"/>
</dbReference>
<dbReference type="InterPro" id="IPR051466">
    <property type="entry name" value="D-amino_acid_metab_enzyme"/>
</dbReference>
<dbReference type="Gene3D" id="3.20.20.10">
    <property type="entry name" value="Alanine racemase"/>
    <property type="match status" value="1"/>
</dbReference>
<dbReference type="EC" id="5.1.1.1" evidence="4"/>
<dbReference type="PANTHER" id="PTHR28004">
    <property type="entry name" value="ZGC:162816-RELATED"/>
    <property type="match status" value="1"/>
</dbReference>
<dbReference type="InterPro" id="IPR001608">
    <property type="entry name" value="Ala_racemase_N"/>
</dbReference>
<dbReference type="Proteomes" id="UP001527882">
    <property type="component" value="Unassembled WGS sequence"/>
</dbReference>
<proteinExistence type="inferred from homology"/>
<evidence type="ECO:0000313" key="5">
    <source>
        <dbReference type="Proteomes" id="UP001527882"/>
    </source>
</evidence>
<name>A0ABT4Q3U9_9BACL</name>
<dbReference type="SMART" id="SM01119">
    <property type="entry name" value="D-ser_dehydrat"/>
    <property type="match status" value="1"/>
</dbReference>
<dbReference type="RefSeq" id="WP_269879912.1">
    <property type="nucleotide sequence ID" value="NZ_JAQAGZ010000002.1"/>
</dbReference>
<dbReference type="InterPro" id="IPR042208">
    <property type="entry name" value="D-ser_dehydrat-like_sf"/>
</dbReference>
<evidence type="ECO:0000259" key="3">
    <source>
        <dbReference type="SMART" id="SM01119"/>
    </source>
</evidence>
<comment type="similarity">
    <text evidence="1">Belongs to the DSD1 family.</text>
</comment>